<feature type="region of interest" description="Disordered" evidence="1">
    <location>
        <begin position="47"/>
        <end position="67"/>
    </location>
</feature>
<dbReference type="InterPro" id="IPR040760">
    <property type="entry name" value="Tex55"/>
</dbReference>
<name>A0AAN9BEA3_9CAEN</name>
<proteinExistence type="predicted"/>
<gene>
    <name evidence="2" type="ORF">V1264_018693</name>
</gene>
<protein>
    <submittedName>
        <fullName evidence="2">Uncharacterized protein</fullName>
    </submittedName>
</protein>
<dbReference type="AlphaFoldDB" id="A0AAN9BEA3"/>
<dbReference type="CDD" id="cd22975">
    <property type="entry name" value="DD_TEX55"/>
    <property type="match status" value="1"/>
</dbReference>
<evidence type="ECO:0000256" key="1">
    <source>
        <dbReference type="SAM" id="MobiDB-lite"/>
    </source>
</evidence>
<dbReference type="SUPFAM" id="SSF47391">
    <property type="entry name" value="Dimerization-anchoring domain of cAMP-dependent PK regulatory subunit"/>
    <property type="match status" value="1"/>
</dbReference>
<feature type="compositionally biased region" description="Polar residues" evidence="1">
    <location>
        <begin position="1"/>
        <end position="20"/>
    </location>
</feature>
<feature type="region of interest" description="Disordered" evidence="1">
    <location>
        <begin position="1"/>
        <end position="31"/>
    </location>
</feature>
<dbReference type="EMBL" id="JBAMIC010000008">
    <property type="protein sequence ID" value="KAK7103887.1"/>
    <property type="molecule type" value="Genomic_DNA"/>
</dbReference>
<comment type="caution">
    <text evidence="2">The sequence shown here is derived from an EMBL/GenBank/DDBJ whole genome shotgun (WGS) entry which is preliminary data.</text>
</comment>
<evidence type="ECO:0000313" key="2">
    <source>
        <dbReference type="EMBL" id="KAK7103887.1"/>
    </source>
</evidence>
<evidence type="ECO:0000313" key="3">
    <source>
        <dbReference type="Proteomes" id="UP001374579"/>
    </source>
</evidence>
<dbReference type="Gene3D" id="1.20.890.10">
    <property type="entry name" value="cAMP-dependent protein kinase regulatory subunit, dimerization-anchoring domain"/>
    <property type="match status" value="1"/>
</dbReference>
<accession>A0AAN9BEA3</accession>
<sequence length="136" mass="15145">MADSQTSDGQLQRTQDNPVQETDKLAATDGEREALNTARSELHKTMAEVAENPPSEQPPPPSLAAAADDINYEDPVPDPYNKAISYLEKHNILQIFQTMTASIIFQKPDNPLDFMITEIGDMKQQRDSEKSATKQK</sequence>
<feature type="compositionally biased region" description="Basic and acidic residues" evidence="1">
    <location>
        <begin position="21"/>
        <end position="31"/>
    </location>
</feature>
<dbReference type="InterPro" id="IPR048377">
    <property type="entry name" value="TEX55_DD"/>
</dbReference>
<dbReference type="PANTHER" id="PTHR47110:SF3">
    <property type="entry name" value="TESTIS-SPECIFIC EXPRESSED PROTEIN 55-LIKE"/>
    <property type="match status" value="1"/>
</dbReference>
<dbReference type="PANTHER" id="PTHR47110">
    <property type="entry name" value="TESTIS-SPECIFIC EXPRESSED PROTEIN 55"/>
    <property type="match status" value="1"/>
</dbReference>
<dbReference type="Pfam" id="PF17819">
    <property type="entry name" value="Tex55"/>
    <property type="match status" value="1"/>
</dbReference>
<dbReference type="Proteomes" id="UP001374579">
    <property type="component" value="Unassembled WGS sequence"/>
</dbReference>
<reference evidence="2 3" key="1">
    <citation type="submission" date="2024-02" db="EMBL/GenBank/DDBJ databases">
        <title>Chromosome-scale genome assembly of the rough periwinkle Littorina saxatilis.</title>
        <authorList>
            <person name="De Jode A."/>
            <person name="Faria R."/>
            <person name="Formenti G."/>
            <person name="Sims Y."/>
            <person name="Smith T.P."/>
            <person name="Tracey A."/>
            <person name="Wood J.M.D."/>
            <person name="Zagrodzka Z.B."/>
            <person name="Johannesson K."/>
            <person name="Butlin R.K."/>
            <person name="Leder E.H."/>
        </authorList>
    </citation>
    <scope>NUCLEOTIDE SEQUENCE [LARGE SCALE GENOMIC DNA]</scope>
    <source>
        <strain evidence="2">Snail1</strain>
        <tissue evidence="2">Muscle</tissue>
    </source>
</reference>
<organism evidence="2 3">
    <name type="scientific">Littorina saxatilis</name>
    <dbReference type="NCBI Taxonomy" id="31220"/>
    <lineage>
        <taxon>Eukaryota</taxon>
        <taxon>Metazoa</taxon>
        <taxon>Spiralia</taxon>
        <taxon>Lophotrochozoa</taxon>
        <taxon>Mollusca</taxon>
        <taxon>Gastropoda</taxon>
        <taxon>Caenogastropoda</taxon>
        <taxon>Littorinimorpha</taxon>
        <taxon>Littorinoidea</taxon>
        <taxon>Littorinidae</taxon>
        <taxon>Littorina</taxon>
    </lineage>
</organism>
<keyword evidence="3" id="KW-1185">Reference proteome</keyword>